<organism evidence="1">
    <name type="scientific">Spironucleus salmonicida</name>
    <dbReference type="NCBI Taxonomy" id="348837"/>
    <lineage>
        <taxon>Eukaryota</taxon>
        <taxon>Metamonada</taxon>
        <taxon>Diplomonadida</taxon>
        <taxon>Hexamitidae</taxon>
        <taxon>Hexamitinae</taxon>
        <taxon>Spironucleus</taxon>
    </lineage>
</organism>
<evidence type="ECO:0000313" key="3">
    <source>
        <dbReference type="Proteomes" id="UP000018208"/>
    </source>
</evidence>
<evidence type="ECO:0000313" key="2">
    <source>
        <dbReference type="EMBL" id="KAH0570279.1"/>
    </source>
</evidence>
<gene>
    <name evidence="1" type="ORF">SS50377_11383</name>
    <name evidence="2" type="ORF">SS50377_28254</name>
</gene>
<keyword evidence="3" id="KW-1185">Reference proteome</keyword>
<dbReference type="EMBL" id="AUWU02000008">
    <property type="protein sequence ID" value="KAH0570279.1"/>
    <property type="molecule type" value="Genomic_DNA"/>
</dbReference>
<name>V6LW07_9EUKA</name>
<dbReference type="VEuPathDB" id="GiardiaDB:SS50377_28254"/>
<evidence type="ECO:0000313" key="1">
    <source>
        <dbReference type="EMBL" id="EST48433.1"/>
    </source>
</evidence>
<proteinExistence type="predicted"/>
<dbReference type="EMBL" id="KI545985">
    <property type="protein sequence ID" value="EST48433.1"/>
    <property type="molecule type" value="Genomic_DNA"/>
</dbReference>
<dbReference type="Proteomes" id="UP000018208">
    <property type="component" value="Unassembled WGS sequence"/>
</dbReference>
<dbReference type="AlphaFoldDB" id="V6LW07"/>
<accession>V6LW07</accession>
<reference evidence="1 2" key="1">
    <citation type="journal article" date="2014" name="PLoS Genet.">
        <title>The Genome of Spironucleus salmonicida Highlights a Fish Pathogen Adapted to Fluctuating Environments.</title>
        <authorList>
            <person name="Xu F."/>
            <person name="Jerlstrom-Hultqvist J."/>
            <person name="Einarsson E."/>
            <person name="Astvaldsson A."/>
            <person name="Svard S.G."/>
            <person name="Andersson J.O."/>
        </authorList>
    </citation>
    <scope>NUCLEOTIDE SEQUENCE</scope>
    <source>
        <strain evidence="2">ATCC 50377</strain>
    </source>
</reference>
<sequence length="151" mass="17411">MQKTNPSVYKQRYPLSIYRRSAIVTQYTPKNLSPFQVSLNKKRDIQKINQNEAIERQKIYNYNQRRSTKLHPSVFNASTIRFGIEAPELTESDVLIDISPQFPLYTAPQKLQLNDILSNMILGGRPQAPQEKCSCSPAIMQFLRKPKGKVQ</sequence>
<reference evidence="2" key="2">
    <citation type="submission" date="2020-12" db="EMBL/GenBank/DDBJ databases">
        <title>New Spironucleus salmonicida genome in near-complete chromosomes.</title>
        <authorList>
            <person name="Xu F."/>
            <person name="Kurt Z."/>
            <person name="Jimenez-Gonzalez A."/>
            <person name="Astvaldsson A."/>
            <person name="Andersson J.O."/>
            <person name="Svard S.G."/>
        </authorList>
    </citation>
    <scope>NUCLEOTIDE SEQUENCE</scope>
    <source>
        <strain evidence="2">ATCC 50377</strain>
    </source>
</reference>
<protein>
    <submittedName>
        <fullName evidence="1">Uncharacterized protein</fullName>
    </submittedName>
</protein>